<evidence type="ECO:0000313" key="1">
    <source>
        <dbReference type="EMBL" id="OME09669.1"/>
    </source>
</evidence>
<proteinExistence type="predicted"/>
<reference evidence="1 2" key="1">
    <citation type="submission" date="2016-10" db="EMBL/GenBank/DDBJ databases">
        <title>Paenibacillus species isolates.</title>
        <authorList>
            <person name="Beno S.M."/>
        </authorList>
    </citation>
    <scope>NUCLEOTIDE SEQUENCE [LARGE SCALE GENOMIC DNA]</scope>
    <source>
        <strain evidence="1 2">FSL H7-0918</strain>
    </source>
</reference>
<dbReference type="AlphaFoldDB" id="A0AB36J2H5"/>
<dbReference type="RefSeq" id="WP_076139056.1">
    <property type="nucleotide sequence ID" value="NZ_MPTO01000059.1"/>
</dbReference>
<accession>A0AB36J2H5</accession>
<name>A0AB36J2H5_9BACL</name>
<sequence>MITTGDILEMKNGKAFEVLEGYSDLLIKGELLVIEIDEDNIRIGEPFVLKINASTPIIDIIR</sequence>
<protein>
    <submittedName>
        <fullName evidence="1">Uncharacterized protein</fullName>
    </submittedName>
</protein>
<dbReference type="Proteomes" id="UP000187323">
    <property type="component" value="Unassembled WGS sequence"/>
</dbReference>
<evidence type="ECO:0000313" key="2">
    <source>
        <dbReference type="Proteomes" id="UP000187323"/>
    </source>
</evidence>
<organism evidence="1 2">
    <name type="scientific">Paenibacillus odorifer</name>
    <dbReference type="NCBI Taxonomy" id="189426"/>
    <lineage>
        <taxon>Bacteria</taxon>
        <taxon>Bacillati</taxon>
        <taxon>Bacillota</taxon>
        <taxon>Bacilli</taxon>
        <taxon>Bacillales</taxon>
        <taxon>Paenibacillaceae</taxon>
        <taxon>Paenibacillus</taxon>
    </lineage>
</organism>
<gene>
    <name evidence="1" type="ORF">BSK47_31915</name>
</gene>
<comment type="caution">
    <text evidence="1">The sequence shown here is derived from an EMBL/GenBank/DDBJ whole genome shotgun (WGS) entry which is preliminary data.</text>
</comment>
<dbReference type="EMBL" id="MPTO01000059">
    <property type="protein sequence ID" value="OME09669.1"/>
    <property type="molecule type" value="Genomic_DNA"/>
</dbReference>